<dbReference type="EMBL" id="LR796250">
    <property type="protein sequence ID" value="CAB4130792.1"/>
    <property type="molecule type" value="Genomic_DNA"/>
</dbReference>
<dbReference type="Gene3D" id="2.40.50.90">
    <property type="match status" value="1"/>
</dbReference>
<protein>
    <recommendedName>
        <fullName evidence="2">TNase-like domain-containing protein</fullName>
    </recommendedName>
</protein>
<sequence>MSKPDASDINYHAFAIGEVGAAFDPHPAHMAALIRVHDGDTALFQVHFEAGICADLWVRLEGLNTPELHGPNPERAKEAQAAFKALLETGPIWIKLTGDMTFARHVGRVFVGYEGSTIDASDHLKQFHVTQGQ</sequence>
<name>A0A6J5LBB6_9CAUD</name>
<dbReference type="SUPFAM" id="SSF50199">
    <property type="entry name" value="Staphylococcal nuclease"/>
    <property type="match status" value="1"/>
</dbReference>
<reference evidence="1" key="1">
    <citation type="submission" date="2020-04" db="EMBL/GenBank/DDBJ databases">
        <authorList>
            <person name="Chiriac C."/>
            <person name="Salcher M."/>
            <person name="Ghai R."/>
            <person name="Kavagutti S V."/>
        </authorList>
    </citation>
    <scope>NUCLEOTIDE SEQUENCE</scope>
</reference>
<accession>A0A6J5LBB6</accession>
<evidence type="ECO:0008006" key="2">
    <source>
        <dbReference type="Google" id="ProtNLM"/>
    </source>
</evidence>
<gene>
    <name evidence="1" type="ORF">UFOVP124_32</name>
</gene>
<evidence type="ECO:0000313" key="1">
    <source>
        <dbReference type="EMBL" id="CAB4130792.1"/>
    </source>
</evidence>
<dbReference type="InterPro" id="IPR035437">
    <property type="entry name" value="SNase_OB-fold_sf"/>
</dbReference>
<organism evidence="1">
    <name type="scientific">uncultured Caudovirales phage</name>
    <dbReference type="NCBI Taxonomy" id="2100421"/>
    <lineage>
        <taxon>Viruses</taxon>
        <taxon>Duplodnaviria</taxon>
        <taxon>Heunggongvirae</taxon>
        <taxon>Uroviricota</taxon>
        <taxon>Caudoviricetes</taxon>
        <taxon>Peduoviridae</taxon>
        <taxon>Maltschvirus</taxon>
        <taxon>Maltschvirus maltsch</taxon>
    </lineage>
</organism>
<proteinExistence type="predicted"/>